<evidence type="ECO:0000256" key="2">
    <source>
        <dbReference type="ARBA" id="ARBA00007090"/>
    </source>
</evidence>
<feature type="compositionally biased region" description="Pro residues" evidence="12">
    <location>
        <begin position="52"/>
        <end position="67"/>
    </location>
</feature>
<evidence type="ECO:0000313" key="17">
    <source>
        <dbReference type="Proteomes" id="UP001596977"/>
    </source>
</evidence>
<dbReference type="Gene3D" id="1.10.3810.10">
    <property type="entry name" value="Biosynthetic peptidoglycan transglycosylase-like"/>
    <property type="match status" value="1"/>
</dbReference>
<keyword evidence="8" id="KW-0378">Hydrolase</keyword>
<feature type="transmembrane region" description="Helical" evidence="13">
    <location>
        <begin position="178"/>
        <end position="199"/>
    </location>
</feature>
<keyword evidence="13" id="KW-0472">Membrane</keyword>
<feature type="region of interest" description="Disordered" evidence="12">
    <location>
        <begin position="1"/>
        <end position="99"/>
    </location>
</feature>
<dbReference type="PANTHER" id="PTHR32282">
    <property type="entry name" value="BINDING PROTEIN TRANSPEPTIDASE, PUTATIVE-RELATED"/>
    <property type="match status" value="1"/>
</dbReference>
<dbReference type="InterPro" id="IPR012338">
    <property type="entry name" value="Beta-lactam/transpept-like"/>
</dbReference>
<dbReference type="Gene3D" id="3.40.710.10">
    <property type="entry name" value="DD-peptidase/beta-lactamase superfamily"/>
    <property type="match status" value="1"/>
</dbReference>
<sequence>MARPPEDRARFPLRRSGGGGAETPPPPPPAQTTPQPSASSGPAFRPRRTEAAPPPVPEPPAPGPAKPRIPIDLAALNPFRRRPAAPGPEPEPTMDVIDPPARAWRRTPAQDWPAADDPLELTGGIPPAAQRPQQFQSPPPPPPPPYPPAYAPAQMQPGGYTSNVPVLVLRKPRPWGRWIVRGLAGFIILMVVAIAWLALTAPLSKSLEPPAPPSITLLSAEGTPIARRGATIGDPVDAAKLPRYVTGAFVAIEDRRFYSHWGVDPRGVARAVVNNLTGGRQQGGSTITQQLAKNAFLDSSRTFTRKAQEAMISVWLEAWLSKDEILSRYLSNVYFGDNVYGLSAAAQHYFSTTPEKLTLSQATLLAGLVQAPSRLAPTGNLKGARERQKLVIAAMRDVGLITEAEAKAIRPAVLKPDRVKELPNGTYFADWVLPQARDRAGGVATEQTVRTTLEDRAQKAAERAVRAAAARGTQVALVAMHPDGSVIAMVGGRSYSESAFNRATQARRQPGSAFKLFVYLAALRSGFAPDSPVDDTPLTIGDWSPENSDGRYAGRITLAQAFAKSSNVVAARLFQKLGPEKVRQAARDLGISTPIGDDVTTALGTSTVSLLELTAAYAAVAEGAYPVRPRGLPELTEDQDWLGARLGGATRFPGGQLEDLRMLLSGVVESGTGRAARLSIPTFGKTGTTQDNRDALFVGYAGGIVAGVWIGNDDNSPNAALSGGGLPARIWRDFMARSLDIQAAPPPPVESNATEGNDTLGLEDALEGLVKGLDGVTTTEVVPLGPGEPTPRPSETPAAREDATTAPRRPSAPEPVRTPARTGP</sequence>
<dbReference type="SUPFAM" id="SSF53955">
    <property type="entry name" value="Lysozyme-like"/>
    <property type="match status" value="1"/>
</dbReference>
<dbReference type="InterPro" id="IPR050396">
    <property type="entry name" value="Glycosyltr_51/Transpeptidase"/>
</dbReference>
<keyword evidence="6 16" id="KW-0328">Glycosyltransferase</keyword>
<evidence type="ECO:0000256" key="7">
    <source>
        <dbReference type="ARBA" id="ARBA00022679"/>
    </source>
</evidence>
<dbReference type="InterPro" id="IPR036950">
    <property type="entry name" value="PBP_transglycosylase"/>
</dbReference>
<evidence type="ECO:0000256" key="5">
    <source>
        <dbReference type="ARBA" id="ARBA00022670"/>
    </source>
</evidence>
<evidence type="ECO:0000259" key="14">
    <source>
        <dbReference type="Pfam" id="PF00905"/>
    </source>
</evidence>
<evidence type="ECO:0000256" key="6">
    <source>
        <dbReference type="ARBA" id="ARBA00022676"/>
    </source>
</evidence>
<keyword evidence="5" id="KW-0645">Protease</keyword>
<organism evidence="16 17">
    <name type="scientific">Sphingomonas canadensis</name>
    <dbReference type="NCBI Taxonomy" id="1219257"/>
    <lineage>
        <taxon>Bacteria</taxon>
        <taxon>Pseudomonadati</taxon>
        <taxon>Pseudomonadota</taxon>
        <taxon>Alphaproteobacteria</taxon>
        <taxon>Sphingomonadales</taxon>
        <taxon>Sphingomonadaceae</taxon>
        <taxon>Sphingomonas</taxon>
    </lineage>
</organism>
<keyword evidence="7 16" id="KW-0808">Transferase</keyword>
<feature type="domain" description="Penicillin-binding protein transpeptidase" evidence="14">
    <location>
        <begin position="476"/>
        <end position="701"/>
    </location>
</feature>
<keyword evidence="9" id="KW-0511">Multifunctional enzyme</keyword>
<proteinExistence type="inferred from homology"/>
<feature type="region of interest" description="Disordered" evidence="12">
    <location>
        <begin position="776"/>
        <end position="824"/>
    </location>
</feature>
<dbReference type="RefSeq" id="WP_380916345.1">
    <property type="nucleotide sequence ID" value="NZ_JAPDRA010000007.1"/>
</dbReference>
<keyword evidence="17" id="KW-1185">Reference proteome</keyword>
<evidence type="ECO:0000256" key="9">
    <source>
        <dbReference type="ARBA" id="ARBA00023268"/>
    </source>
</evidence>
<dbReference type="EC" id="2.4.99.28" evidence="10"/>
<dbReference type="Pfam" id="PF00912">
    <property type="entry name" value="Transgly"/>
    <property type="match status" value="1"/>
</dbReference>
<evidence type="ECO:0000256" key="13">
    <source>
        <dbReference type="SAM" id="Phobius"/>
    </source>
</evidence>
<keyword evidence="13" id="KW-1133">Transmembrane helix</keyword>
<evidence type="ECO:0000256" key="8">
    <source>
        <dbReference type="ARBA" id="ARBA00022801"/>
    </source>
</evidence>
<evidence type="ECO:0000256" key="3">
    <source>
        <dbReference type="ARBA" id="ARBA00007739"/>
    </source>
</evidence>
<feature type="compositionally biased region" description="Low complexity" evidence="12">
    <location>
        <begin position="32"/>
        <end position="44"/>
    </location>
</feature>
<protein>
    <recommendedName>
        <fullName evidence="10">peptidoglycan glycosyltransferase</fullName>
        <ecNumber evidence="10">2.4.99.28</ecNumber>
    </recommendedName>
</protein>
<evidence type="ECO:0000256" key="11">
    <source>
        <dbReference type="ARBA" id="ARBA00049902"/>
    </source>
</evidence>
<evidence type="ECO:0000313" key="16">
    <source>
        <dbReference type="EMBL" id="MFD0947576.1"/>
    </source>
</evidence>
<dbReference type="GO" id="GO:0016757">
    <property type="term" value="F:glycosyltransferase activity"/>
    <property type="evidence" value="ECO:0007669"/>
    <property type="project" value="UniProtKB-KW"/>
</dbReference>
<evidence type="ECO:0000256" key="1">
    <source>
        <dbReference type="ARBA" id="ARBA00004752"/>
    </source>
</evidence>
<evidence type="ECO:0000256" key="10">
    <source>
        <dbReference type="ARBA" id="ARBA00044770"/>
    </source>
</evidence>
<dbReference type="Proteomes" id="UP001596977">
    <property type="component" value="Unassembled WGS sequence"/>
</dbReference>
<reference evidence="17" key="1">
    <citation type="journal article" date="2019" name="Int. J. Syst. Evol. Microbiol.">
        <title>The Global Catalogue of Microorganisms (GCM) 10K type strain sequencing project: providing services to taxonomists for standard genome sequencing and annotation.</title>
        <authorList>
            <consortium name="The Broad Institute Genomics Platform"/>
            <consortium name="The Broad Institute Genome Sequencing Center for Infectious Disease"/>
            <person name="Wu L."/>
            <person name="Ma J."/>
        </authorList>
    </citation>
    <scope>NUCLEOTIDE SEQUENCE [LARGE SCALE GENOMIC DNA]</scope>
    <source>
        <strain evidence="17">CCUG 62982</strain>
    </source>
</reference>
<gene>
    <name evidence="16" type="ORF">ACFQ1E_14600</name>
</gene>
<comment type="similarity">
    <text evidence="3">In the N-terminal section; belongs to the glycosyltransferase 51 family.</text>
</comment>
<dbReference type="SUPFAM" id="SSF56601">
    <property type="entry name" value="beta-lactamase/transpeptidase-like"/>
    <property type="match status" value="1"/>
</dbReference>
<comment type="pathway">
    <text evidence="1">Cell wall biogenesis; peptidoglycan biosynthesis.</text>
</comment>
<name>A0ABW3H7U8_9SPHN</name>
<dbReference type="EMBL" id="JBHTJG010000007">
    <property type="protein sequence ID" value="MFD0947576.1"/>
    <property type="molecule type" value="Genomic_DNA"/>
</dbReference>
<comment type="caution">
    <text evidence="16">The sequence shown here is derived from an EMBL/GenBank/DDBJ whole genome shotgun (WGS) entry which is preliminary data.</text>
</comment>
<feature type="domain" description="Glycosyl transferase family 51" evidence="15">
    <location>
        <begin position="231"/>
        <end position="395"/>
    </location>
</feature>
<keyword evidence="13" id="KW-0812">Transmembrane</keyword>
<accession>A0ABW3H7U8</accession>
<comment type="similarity">
    <text evidence="2">In the C-terminal section; belongs to the transpeptidase family.</text>
</comment>
<dbReference type="InterPro" id="IPR001460">
    <property type="entry name" value="PCN-bd_Tpept"/>
</dbReference>
<feature type="compositionally biased region" description="Low complexity" evidence="12">
    <location>
        <begin position="126"/>
        <end position="136"/>
    </location>
</feature>
<evidence type="ECO:0000259" key="15">
    <source>
        <dbReference type="Pfam" id="PF00912"/>
    </source>
</evidence>
<dbReference type="InterPro" id="IPR023346">
    <property type="entry name" value="Lysozyme-like_dom_sf"/>
</dbReference>
<feature type="compositionally biased region" description="Basic and acidic residues" evidence="12">
    <location>
        <begin position="1"/>
        <end position="10"/>
    </location>
</feature>
<evidence type="ECO:0000256" key="4">
    <source>
        <dbReference type="ARBA" id="ARBA00022645"/>
    </source>
</evidence>
<dbReference type="PANTHER" id="PTHR32282:SF33">
    <property type="entry name" value="PEPTIDOGLYCAN GLYCOSYLTRANSFERASE"/>
    <property type="match status" value="1"/>
</dbReference>
<feature type="compositionally biased region" description="Pro residues" evidence="12">
    <location>
        <begin position="137"/>
        <end position="150"/>
    </location>
</feature>
<comment type="catalytic activity">
    <reaction evidence="11">
        <text>[GlcNAc-(1-&gt;4)-Mur2Ac(oyl-L-Ala-gamma-D-Glu-L-Lys-D-Ala-D-Ala)](n)-di-trans,octa-cis-undecaprenyl diphosphate + beta-D-GlcNAc-(1-&gt;4)-Mur2Ac(oyl-L-Ala-gamma-D-Glu-L-Lys-D-Ala-D-Ala)-di-trans,octa-cis-undecaprenyl diphosphate = [GlcNAc-(1-&gt;4)-Mur2Ac(oyl-L-Ala-gamma-D-Glu-L-Lys-D-Ala-D-Ala)](n+1)-di-trans,octa-cis-undecaprenyl diphosphate + di-trans,octa-cis-undecaprenyl diphosphate + H(+)</text>
        <dbReference type="Rhea" id="RHEA:23708"/>
        <dbReference type="Rhea" id="RHEA-COMP:9602"/>
        <dbReference type="Rhea" id="RHEA-COMP:9603"/>
        <dbReference type="ChEBI" id="CHEBI:15378"/>
        <dbReference type="ChEBI" id="CHEBI:58405"/>
        <dbReference type="ChEBI" id="CHEBI:60033"/>
        <dbReference type="ChEBI" id="CHEBI:78435"/>
        <dbReference type="EC" id="2.4.99.28"/>
    </reaction>
</comment>
<evidence type="ECO:0000256" key="12">
    <source>
        <dbReference type="SAM" id="MobiDB-lite"/>
    </source>
</evidence>
<keyword evidence="4" id="KW-0121">Carboxypeptidase</keyword>
<dbReference type="Pfam" id="PF00905">
    <property type="entry name" value="Transpeptidase"/>
    <property type="match status" value="1"/>
</dbReference>
<feature type="region of interest" description="Disordered" evidence="12">
    <location>
        <begin position="111"/>
        <end position="155"/>
    </location>
</feature>
<dbReference type="InterPro" id="IPR001264">
    <property type="entry name" value="Glyco_trans_51"/>
</dbReference>